<sequence>MGRGVRQHGGCFLLRWLRQLGGEREQRGLRLHHDVDRGLRGLRRVRLDQLLTH</sequence>
<comment type="caution">
    <text evidence="1">The sequence shown here is derived from an EMBL/GenBank/DDBJ whole genome shotgun (WGS) entry which is preliminary data.</text>
</comment>
<dbReference type="EMBL" id="JBHLZU010000006">
    <property type="protein sequence ID" value="MFB9903680.1"/>
    <property type="molecule type" value="Genomic_DNA"/>
</dbReference>
<dbReference type="Proteomes" id="UP001589693">
    <property type="component" value="Unassembled WGS sequence"/>
</dbReference>
<evidence type="ECO:0000313" key="1">
    <source>
        <dbReference type="EMBL" id="MFB9903680.1"/>
    </source>
</evidence>
<accession>A0ABV5ZS30</accession>
<name>A0ABV5ZS30_9PSEU</name>
<evidence type="ECO:0000313" key="2">
    <source>
        <dbReference type="Proteomes" id="UP001589693"/>
    </source>
</evidence>
<keyword evidence="2" id="KW-1185">Reference proteome</keyword>
<dbReference type="RefSeq" id="WP_377850835.1">
    <property type="nucleotide sequence ID" value="NZ_JBHLZU010000006.1"/>
</dbReference>
<organism evidence="1 2">
    <name type="scientific">Allokutzneria oryzae</name>
    <dbReference type="NCBI Taxonomy" id="1378989"/>
    <lineage>
        <taxon>Bacteria</taxon>
        <taxon>Bacillati</taxon>
        <taxon>Actinomycetota</taxon>
        <taxon>Actinomycetes</taxon>
        <taxon>Pseudonocardiales</taxon>
        <taxon>Pseudonocardiaceae</taxon>
        <taxon>Allokutzneria</taxon>
    </lineage>
</organism>
<reference evidence="1 2" key="1">
    <citation type="submission" date="2024-09" db="EMBL/GenBank/DDBJ databases">
        <authorList>
            <person name="Sun Q."/>
            <person name="Mori K."/>
        </authorList>
    </citation>
    <scope>NUCLEOTIDE SEQUENCE [LARGE SCALE GENOMIC DNA]</scope>
    <source>
        <strain evidence="1 2">TBRC 7907</strain>
    </source>
</reference>
<proteinExistence type="predicted"/>
<gene>
    <name evidence="1" type="ORF">ACFFQA_07005</name>
</gene>
<protein>
    <submittedName>
        <fullName evidence="1">Uncharacterized protein</fullName>
    </submittedName>
</protein>